<keyword evidence="2" id="KW-1185">Reference proteome</keyword>
<sequence>MFGWRVGARVVLHDVRFRGYAFAGEVLVNRNFHEATKWNGSEQNLCVFFLKEITDDTKILKTQHNSIE</sequence>
<dbReference type="EMBL" id="JAVFWL010000004">
    <property type="protein sequence ID" value="KAK6748717.1"/>
    <property type="molecule type" value="Genomic_DNA"/>
</dbReference>
<comment type="caution">
    <text evidence="1">The sequence shown here is derived from an EMBL/GenBank/DDBJ whole genome shotgun (WGS) entry which is preliminary data.</text>
</comment>
<organism evidence="1 2">
    <name type="scientific">Necator americanus</name>
    <name type="common">Human hookworm</name>
    <dbReference type="NCBI Taxonomy" id="51031"/>
    <lineage>
        <taxon>Eukaryota</taxon>
        <taxon>Metazoa</taxon>
        <taxon>Ecdysozoa</taxon>
        <taxon>Nematoda</taxon>
        <taxon>Chromadorea</taxon>
        <taxon>Rhabditida</taxon>
        <taxon>Rhabditina</taxon>
        <taxon>Rhabditomorpha</taxon>
        <taxon>Strongyloidea</taxon>
        <taxon>Ancylostomatidae</taxon>
        <taxon>Bunostominae</taxon>
        <taxon>Necator</taxon>
    </lineage>
</organism>
<accession>A0ABR1DE18</accession>
<evidence type="ECO:0000313" key="2">
    <source>
        <dbReference type="Proteomes" id="UP001303046"/>
    </source>
</evidence>
<proteinExistence type="predicted"/>
<dbReference type="Proteomes" id="UP001303046">
    <property type="component" value="Unassembled WGS sequence"/>
</dbReference>
<protein>
    <submittedName>
        <fullName evidence="1">Uncharacterized protein</fullName>
    </submittedName>
</protein>
<gene>
    <name evidence="1" type="primary">Necator_chrIV.g14668</name>
    <name evidence="1" type="ORF">RB195_001373</name>
</gene>
<reference evidence="1 2" key="1">
    <citation type="submission" date="2023-08" db="EMBL/GenBank/DDBJ databases">
        <title>A Necator americanus chromosomal reference genome.</title>
        <authorList>
            <person name="Ilik V."/>
            <person name="Petrzelkova K.J."/>
            <person name="Pardy F."/>
            <person name="Fuh T."/>
            <person name="Niatou-Singa F.S."/>
            <person name="Gouil Q."/>
            <person name="Baker L."/>
            <person name="Ritchie M.E."/>
            <person name="Jex A.R."/>
            <person name="Gazzola D."/>
            <person name="Li H."/>
            <person name="Toshio Fujiwara R."/>
            <person name="Zhan B."/>
            <person name="Aroian R.V."/>
            <person name="Pafco B."/>
            <person name="Schwarz E.M."/>
        </authorList>
    </citation>
    <scope>NUCLEOTIDE SEQUENCE [LARGE SCALE GENOMIC DNA]</scope>
    <source>
        <strain evidence="1 2">Aroian</strain>
        <tissue evidence="1">Whole animal</tissue>
    </source>
</reference>
<evidence type="ECO:0000313" key="1">
    <source>
        <dbReference type="EMBL" id="KAK6748717.1"/>
    </source>
</evidence>
<name>A0ABR1DE18_NECAM</name>